<keyword evidence="3" id="KW-1185">Reference proteome</keyword>
<name>A0A369PTP8_9SPHI</name>
<keyword evidence="1" id="KW-0472">Membrane</keyword>
<proteinExistence type="predicted"/>
<reference evidence="2 3" key="1">
    <citation type="submission" date="2018-07" db="EMBL/GenBank/DDBJ databases">
        <title>Pedobacter sp. nov., isolated from soil.</title>
        <authorList>
            <person name="Zhou L.Y."/>
            <person name="Du Z.J."/>
        </authorList>
    </citation>
    <scope>NUCLEOTIDE SEQUENCE [LARGE SCALE GENOMIC DNA]</scope>
    <source>
        <strain evidence="2 3">JDX94</strain>
    </source>
</reference>
<feature type="transmembrane region" description="Helical" evidence="1">
    <location>
        <begin position="49"/>
        <end position="72"/>
    </location>
</feature>
<dbReference type="Proteomes" id="UP000253961">
    <property type="component" value="Unassembled WGS sequence"/>
</dbReference>
<comment type="caution">
    <text evidence="2">The sequence shown here is derived from an EMBL/GenBank/DDBJ whole genome shotgun (WGS) entry which is preliminary data.</text>
</comment>
<organism evidence="2 3">
    <name type="scientific">Pedobacter chinensis</name>
    <dbReference type="NCBI Taxonomy" id="2282421"/>
    <lineage>
        <taxon>Bacteria</taxon>
        <taxon>Pseudomonadati</taxon>
        <taxon>Bacteroidota</taxon>
        <taxon>Sphingobacteriia</taxon>
        <taxon>Sphingobacteriales</taxon>
        <taxon>Sphingobacteriaceae</taxon>
        <taxon>Pedobacter</taxon>
    </lineage>
</organism>
<feature type="transmembrane region" description="Helical" evidence="1">
    <location>
        <begin position="111"/>
        <end position="129"/>
    </location>
</feature>
<evidence type="ECO:0000256" key="1">
    <source>
        <dbReference type="SAM" id="Phobius"/>
    </source>
</evidence>
<accession>A0A369PTP8</accession>
<dbReference type="EMBL" id="QPKV01000005">
    <property type="protein sequence ID" value="RDC55904.1"/>
    <property type="molecule type" value="Genomic_DNA"/>
</dbReference>
<dbReference type="RefSeq" id="WP_115403368.1">
    <property type="nucleotide sequence ID" value="NZ_QPKV01000005.1"/>
</dbReference>
<gene>
    <name evidence="2" type="ORF">DU508_13620</name>
</gene>
<keyword evidence="1" id="KW-1133">Transmembrane helix</keyword>
<protein>
    <submittedName>
        <fullName evidence="2">Uncharacterized protein</fullName>
    </submittedName>
</protein>
<sequence length="136" mass="15200">MKSTIAYTLKVCLTTLIASVPVTMVIGGAYIGLIMLIKPSNYSFNFNITYTHTCIFVAITAAAILVSSYFLSKVGLKRFINDRPIAHSIVIFLFYLFFSGALHFMDFGHLLFSYGPMFLTAYASSRLFFDPKGSNY</sequence>
<keyword evidence="1" id="KW-0812">Transmembrane</keyword>
<evidence type="ECO:0000313" key="3">
    <source>
        <dbReference type="Proteomes" id="UP000253961"/>
    </source>
</evidence>
<dbReference type="OrthoDB" id="796629at2"/>
<feature type="transmembrane region" description="Helical" evidence="1">
    <location>
        <begin position="12"/>
        <end position="37"/>
    </location>
</feature>
<dbReference type="AlphaFoldDB" id="A0A369PTP8"/>
<evidence type="ECO:0000313" key="2">
    <source>
        <dbReference type="EMBL" id="RDC55904.1"/>
    </source>
</evidence>
<feature type="transmembrane region" description="Helical" evidence="1">
    <location>
        <begin position="84"/>
        <end position="105"/>
    </location>
</feature>